<accession>A0A2G8SVM3</accession>
<dbReference type="GO" id="GO:0004519">
    <property type="term" value="F:endonuclease activity"/>
    <property type="evidence" value="ECO:0007669"/>
    <property type="project" value="UniProtKB-KW"/>
</dbReference>
<keyword evidence="2" id="KW-0378">Hydrolase</keyword>
<evidence type="ECO:0000313" key="3">
    <source>
        <dbReference type="Proteomes" id="UP000228593"/>
    </source>
</evidence>
<dbReference type="OrthoDB" id="9802640at2"/>
<dbReference type="Gene3D" id="1.10.30.50">
    <property type="match status" value="1"/>
</dbReference>
<dbReference type="InterPro" id="IPR002711">
    <property type="entry name" value="HNH"/>
</dbReference>
<dbReference type="RefSeq" id="WP_099917926.1">
    <property type="nucleotide sequence ID" value="NZ_BMHS01000047.1"/>
</dbReference>
<dbReference type="EMBL" id="PDOB01000065">
    <property type="protein sequence ID" value="PIL37829.1"/>
    <property type="molecule type" value="Genomic_DNA"/>
</dbReference>
<protein>
    <submittedName>
        <fullName evidence="2">HNH endonuclease</fullName>
    </submittedName>
</protein>
<keyword evidence="2" id="KW-0255">Endonuclease</keyword>
<dbReference type="Pfam" id="PF01844">
    <property type="entry name" value="HNH"/>
    <property type="match status" value="1"/>
</dbReference>
<reference evidence="2 3" key="1">
    <citation type="submission" date="2017-10" db="EMBL/GenBank/DDBJ databases">
        <title>Massilia psychrophilum sp. nov., a novel purple-pigmented bacterium isolated from Tianshan glacier, Xinjiang Municipality, China.</title>
        <authorList>
            <person name="Wang H."/>
        </authorList>
    </citation>
    <scope>NUCLEOTIDE SEQUENCE [LARGE SCALE GENOMIC DNA]</scope>
    <source>
        <strain evidence="2 3">JCM 30813</strain>
    </source>
</reference>
<keyword evidence="3" id="KW-1185">Reference proteome</keyword>
<name>A0A2G8SVM3_9BURK</name>
<dbReference type="CDD" id="cd00085">
    <property type="entry name" value="HNHc"/>
    <property type="match status" value="1"/>
</dbReference>
<proteinExistence type="predicted"/>
<dbReference type="Proteomes" id="UP000228593">
    <property type="component" value="Unassembled WGS sequence"/>
</dbReference>
<gene>
    <name evidence="2" type="ORF">CR103_21375</name>
</gene>
<feature type="domain" description="HNH" evidence="1">
    <location>
        <begin position="210"/>
        <end position="255"/>
    </location>
</feature>
<evidence type="ECO:0000259" key="1">
    <source>
        <dbReference type="Pfam" id="PF01844"/>
    </source>
</evidence>
<comment type="caution">
    <text evidence="2">The sequence shown here is derived from an EMBL/GenBank/DDBJ whole genome shotgun (WGS) entry which is preliminary data.</text>
</comment>
<dbReference type="InterPro" id="IPR003615">
    <property type="entry name" value="HNH_nuc"/>
</dbReference>
<organism evidence="2 3">
    <name type="scientific">Massilia psychrophila</name>
    <dbReference type="NCBI Taxonomy" id="1603353"/>
    <lineage>
        <taxon>Bacteria</taxon>
        <taxon>Pseudomonadati</taxon>
        <taxon>Pseudomonadota</taxon>
        <taxon>Betaproteobacteria</taxon>
        <taxon>Burkholderiales</taxon>
        <taxon>Oxalobacteraceae</taxon>
        <taxon>Telluria group</taxon>
        <taxon>Massilia</taxon>
    </lineage>
</organism>
<dbReference type="AlphaFoldDB" id="A0A2G8SVM3"/>
<dbReference type="GO" id="GO:0008270">
    <property type="term" value="F:zinc ion binding"/>
    <property type="evidence" value="ECO:0007669"/>
    <property type="project" value="InterPro"/>
</dbReference>
<keyword evidence="2" id="KW-0540">Nuclease</keyword>
<sequence>MLAAKKELILKELAEGTGAAVSAEVDLSGLRSGLRIWFSDLDQKHGPVAELRTYGLKGHRVTLTFGSFSGTVLSQILAASPEDVQLAQALVASIRPEADVQIPGQNMPEWHVMNGAFRMVATVRNQEHPLNDSSVIATCRDVIVPIMAAMAELIGYDVIEDRQGEEAPACEGAVLQSVVIRRERNPRNRLLCIRIHGEKCFACGAEPRMTYGDAGSIIEVHHLEPVALLMEPRPYDPRTDLVPLCPNCHRAVHTRRPVPFTMADLKAILGTSYA</sequence>
<dbReference type="GO" id="GO:0003676">
    <property type="term" value="F:nucleic acid binding"/>
    <property type="evidence" value="ECO:0007669"/>
    <property type="project" value="InterPro"/>
</dbReference>
<evidence type="ECO:0000313" key="2">
    <source>
        <dbReference type="EMBL" id="PIL37829.1"/>
    </source>
</evidence>